<evidence type="ECO:0000313" key="7">
    <source>
        <dbReference type="EMBL" id="CCH57636.1"/>
    </source>
</evidence>
<dbReference type="RefSeq" id="WP_015056971.1">
    <property type="nucleotide sequence ID" value="NC_019017.1"/>
</dbReference>
<dbReference type="InterPro" id="IPR025296">
    <property type="entry name" value="DUF4158"/>
</dbReference>
<dbReference type="AlphaFoldDB" id="I2GU35"/>
<dbReference type="EMBL" id="HE805916">
    <property type="protein sequence ID" value="CCH57636.1"/>
    <property type="molecule type" value="Genomic_DNA"/>
</dbReference>
<keyword evidence="4" id="KW-0233">DNA recombination</keyword>
<feature type="domain" description="Tn3 transposase DDE" evidence="5">
    <location>
        <begin position="615"/>
        <end position="1008"/>
    </location>
</feature>
<keyword evidence="8" id="KW-1185">Reference proteome</keyword>
<dbReference type="GO" id="GO:0004803">
    <property type="term" value="F:transposase activity"/>
    <property type="evidence" value="ECO:0007669"/>
    <property type="project" value="InterPro"/>
</dbReference>
<dbReference type="Pfam" id="PF13700">
    <property type="entry name" value="DUF4158"/>
    <property type="match status" value="1"/>
</dbReference>
<keyword evidence="3" id="KW-0238">DNA-binding</keyword>
<evidence type="ECO:0000259" key="6">
    <source>
        <dbReference type="Pfam" id="PF13700"/>
    </source>
</evidence>
<accession>I2GU35</accession>
<dbReference type="Proteomes" id="UP000009309">
    <property type="component" value="Plasmid pFLIM01"/>
</dbReference>
<evidence type="ECO:0000256" key="1">
    <source>
        <dbReference type="ARBA" id="ARBA00009402"/>
    </source>
</evidence>
<sequence length="1049" mass="120406">MPRRSYLSPHERNRFDTPPTLTPEQRLILLNLPFWAETYLQSIQLPTNKVGFILQLGYFRVVTRFFVPDRFEGEVVEWVSRRLRLDPNGVDLAEYTHTRTGYRHRQDILHHLGFESYSSVHQAALMDEANRLAHLQTRPALLLDSLADYLRERRVEIPPYNTLRLLLNQALDAYHTHLELIIEQHLQPADRAMLDRLLAKQTPSDDSVAGLLRYRLTGLKRITQSMQPKAIRQRVSLFTKLKAIFGQLRSLIEELNLSDDTIRYYAQYVLDTQSKQSSQRSHERYLRLIAFIVHQYLTVGDVLILTLRQAVTSMLNASEQTLKEQLYLSRQATAGLVGQVVRRSDAHVDALSKIETIVDHQTATDGEKVEQIRQLLRHKCVSADELEADRKRLQNLKTVNQPLADRDDYYSMLEKESLKLQVRVAGIVQELVFDDTNPVGDGRIADTLTALRYFQERRGEVSASAGLPLEFLDMDERQRVYTESGKLRISLYKVLLFRKLRDRLRDGSLNVLSSYEHRALEEYMLPRAQWLAHRDAYLARANLTRYDRPAPTLVALNERLNTQFKKTNACLATNPQVYFDKAGDWHLHRYRADEERDISDGPMLYPTNRIIALRDVLSQIHQVTGFLNAFTHQGFTHKPSRPDERLLLAAIIGYGENIGIRKMGLISKSISVNALETVATHYFSPETVLKANDLILAHSSQLPLTDQFRRQAGFIHTGSDGQKFDVSGPSLRASASFKYFGNGQGITIYSHLDEAGQLIYSTAFSAADRESPYMLDAITYNEVITPDAHSTDQHGTTEPVFGVTGLIDVEFRPRFATIHRQQLYSIDAVSTYKEQGYKLTPAARIDYENLIGQWDEALRFVATIKLGYTKASQLFKRLNSYDRQHPLYRALRDLGRLFKTDYILRYVDEPELRGTVEGILTRVEHANRFAKAIVIGNNQAFGWATYHEQLVAEGCKRLIMNAINYWNLLYLSDKLNHCRQPVERDELLRAILRTNTHTWHHVNLQGEYDFSEEYVTAVLFDLTAWIDSAVGVSINERVTTNANGSALIN</sequence>
<reference evidence="7 8" key="1">
    <citation type="journal article" date="2012" name="J. Bacteriol.">
        <title>Genome Sequence of the Filamentous Bacterium Fibrisoma limi BUZ 3T.</title>
        <authorList>
            <person name="Filippini M."/>
            <person name="Qi W."/>
            <person name="Jaenicke S."/>
            <person name="Goesmann A."/>
            <person name="Smits T.H."/>
            <person name="Bagheri H.C."/>
        </authorList>
    </citation>
    <scope>NUCLEOTIDE SEQUENCE [LARGE SCALE GENOMIC DNA]</scope>
    <source>
        <strain evidence="8">BUZ 3T</strain>
        <plasmid evidence="7 8">pFLIM01</plasmid>
    </source>
</reference>
<keyword evidence="2" id="KW-0815">Transposition</keyword>
<evidence type="ECO:0000256" key="3">
    <source>
        <dbReference type="ARBA" id="ARBA00023125"/>
    </source>
</evidence>
<dbReference type="InterPro" id="IPR002513">
    <property type="entry name" value="Tn3_Tnp_DDE_dom"/>
</dbReference>
<dbReference type="GO" id="GO:0006313">
    <property type="term" value="P:DNA transposition"/>
    <property type="evidence" value="ECO:0007669"/>
    <property type="project" value="InterPro"/>
</dbReference>
<evidence type="ECO:0000313" key="8">
    <source>
        <dbReference type="Proteomes" id="UP000009309"/>
    </source>
</evidence>
<dbReference type="GO" id="GO:0003677">
    <property type="term" value="F:DNA binding"/>
    <property type="evidence" value="ECO:0007669"/>
    <property type="project" value="UniProtKB-KW"/>
</dbReference>
<evidence type="ECO:0000259" key="5">
    <source>
        <dbReference type="Pfam" id="PF01526"/>
    </source>
</evidence>
<geneLocation type="plasmid" evidence="7 8">
    <name>pFLIM01</name>
</geneLocation>
<evidence type="ECO:0000256" key="2">
    <source>
        <dbReference type="ARBA" id="ARBA00022578"/>
    </source>
</evidence>
<dbReference type="InterPro" id="IPR047653">
    <property type="entry name" value="Tn3-like_transpos"/>
</dbReference>
<dbReference type="NCBIfam" id="NF033527">
    <property type="entry name" value="transpos_Tn3"/>
    <property type="match status" value="1"/>
</dbReference>
<feature type="domain" description="DUF4158" evidence="6">
    <location>
        <begin position="7"/>
        <end position="168"/>
    </location>
</feature>
<keyword evidence="7" id="KW-0614">Plasmid</keyword>
<dbReference type="Pfam" id="PF01526">
    <property type="entry name" value="DDE_Tnp_Tn3"/>
    <property type="match status" value="1"/>
</dbReference>
<organism evidence="7 8">
    <name type="scientific">Fibrisoma limi BUZ 3</name>
    <dbReference type="NCBI Taxonomy" id="1185876"/>
    <lineage>
        <taxon>Bacteria</taxon>
        <taxon>Pseudomonadati</taxon>
        <taxon>Bacteroidota</taxon>
        <taxon>Cytophagia</taxon>
        <taxon>Cytophagales</taxon>
        <taxon>Spirosomataceae</taxon>
        <taxon>Fibrisoma</taxon>
    </lineage>
</organism>
<evidence type="ECO:0000256" key="4">
    <source>
        <dbReference type="ARBA" id="ARBA00023172"/>
    </source>
</evidence>
<comment type="similarity">
    <text evidence="1">Belongs to the transposase 7 family.</text>
</comment>
<protein>
    <submittedName>
        <fullName evidence="7">Transposase for transposon Tn1546</fullName>
    </submittedName>
</protein>
<name>I2GU35_9BACT</name>
<proteinExistence type="inferred from homology"/>
<gene>
    <name evidence="7" type="ORF">BN8_p06834</name>
</gene>